<protein>
    <recommendedName>
        <fullName evidence="5">Thioesterase-like superfamily-domain-containing protein</fullName>
    </recommendedName>
</protein>
<dbReference type="InterPro" id="IPR029069">
    <property type="entry name" value="HotDog_dom_sf"/>
</dbReference>
<gene>
    <name evidence="3" type="ORF">PT974_09979</name>
</gene>
<sequence length="358" mass="39486">MVTVLPTSLQAALDFSATGAECTVRLTPDIAFGAVSCGGYTASVMAKYAVLYASQQPKICTQTDIRSAVAQFYRPIFPQSSTTMKLREVSIGKGWSTLRVELSQGGKVAASVDVIVSNFSLPSLSLETKWQLSPPPHPVDLSKLESDSDPDWVSYQTAFYPDGFRRSDSYVKSFIPKTWPSDITHVEQWVVPGWDCLPLGSCAAEKEEDKARWTNEMIQFVLDCSLPVEQNYYPLKPGQHPPMGSVASTLSFAAIQKKAREEGKPDWRALEYDGSKVAQKHGIPGTLVMATEIKKKLPPEGVRWLYLRTAVKSVMNGRVNREALLFDEAMELVAISNHIVQIIPAGNKDQKIEARASL</sequence>
<dbReference type="InterPro" id="IPR042171">
    <property type="entry name" value="Acyl-CoA_hotdog"/>
</dbReference>
<reference evidence="3 4" key="1">
    <citation type="submission" date="2024-01" db="EMBL/GenBank/DDBJ databases">
        <title>Complete genome of Cladobotryum mycophilum ATHUM6906.</title>
        <authorList>
            <person name="Christinaki A.C."/>
            <person name="Myridakis A.I."/>
            <person name="Kouvelis V.N."/>
        </authorList>
    </citation>
    <scope>NUCLEOTIDE SEQUENCE [LARGE SCALE GENOMIC DNA]</scope>
    <source>
        <strain evidence="3 4">ATHUM6906</strain>
    </source>
</reference>
<proteinExistence type="predicted"/>
<organism evidence="3 4">
    <name type="scientific">Cladobotryum mycophilum</name>
    <dbReference type="NCBI Taxonomy" id="491253"/>
    <lineage>
        <taxon>Eukaryota</taxon>
        <taxon>Fungi</taxon>
        <taxon>Dikarya</taxon>
        <taxon>Ascomycota</taxon>
        <taxon>Pezizomycotina</taxon>
        <taxon>Sordariomycetes</taxon>
        <taxon>Hypocreomycetidae</taxon>
        <taxon>Hypocreales</taxon>
        <taxon>Hypocreaceae</taxon>
        <taxon>Cladobotryum</taxon>
    </lineage>
</organism>
<evidence type="ECO:0000313" key="4">
    <source>
        <dbReference type="Proteomes" id="UP001338125"/>
    </source>
</evidence>
<dbReference type="InterPro" id="IPR049450">
    <property type="entry name" value="ACOT8-like_C"/>
</dbReference>
<name>A0ABR0S8K2_9HYPO</name>
<dbReference type="EMBL" id="JAVFKD010000015">
    <property type="protein sequence ID" value="KAK5988496.1"/>
    <property type="molecule type" value="Genomic_DNA"/>
</dbReference>
<dbReference type="InterPro" id="IPR049449">
    <property type="entry name" value="TesB_ACOT8-like_N"/>
</dbReference>
<evidence type="ECO:0000313" key="3">
    <source>
        <dbReference type="EMBL" id="KAK5988496.1"/>
    </source>
</evidence>
<keyword evidence="4" id="KW-1185">Reference proteome</keyword>
<dbReference type="InterPro" id="IPR052389">
    <property type="entry name" value="Sec_Metab_Biosynth-Assoc"/>
</dbReference>
<dbReference type="Gene3D" id="2.40.160.210">
    <property type="entry name" value="Acyl-CoA thioesterase, double hotdog domain"/>
    <property type="match status" value="1"/>
</dbReference>
<feature type="domain" description="Acyl-CoA thioesterase-like C-terminal" evidence="2">
    <location>
        <begin position="283"/>
        <end position="340"/>
    </location>
</feature>
<dbReference type="PANTHER" id="PTHR38110">
    <property type="entry name" value="CHROMOSOME 23, WHOLE GENOME SHOTGUN SEQUENCE"/>
    <property type="match status" value="1"/>
</dbReference>
<evidence type="ECO:0000259" key="2">
    <source>
        <dbReference type="Pfam" id="PF20789"/>
    </source>
</evidence>
<accession>A0ABR0S8K2</accession>
<evidence type="ECO:0000259" key="1">
    <source>
        <dbReference type="Pfam" id="PF13622"/>
    </source>
</evidence>
<dbReference type="Proteomes" id="UP001338125">
    <property type="component" value="Unassembled WGS sequence"/>
</dbReference>
<dbReference type="Pfam" id="PF13622">
    <property type="entry name" value="4HBT_3"/>
    <property type="match status" value="1"/>
</dbReference>
<feature type="domain" description="Acyl-CoA thioesterase-like N-terminal HotDog" evidence="1">
    <location>
        <begin position="33"/>
        <end position="111"/>
    </location>
</feature>
<comment type="caution">
    <text evidence="3">The sequence shown here is derived from an EMBL/GenBank/DDBJ whole genome shotgun (WGS) entry which is preliminary data.</text>
</comment>
<dbReference type="PANTHER" id="PTHR38110:SF1">
    <property type="entry name" value="THIOESTERASE DOMAIN-CONTAINING PROTEIN"/>
    <property type="match status" value="1"/>
</dbReference>
<dbReference type="SUPFAM" id="SSF54637">
    <property type="entry name" value="Thioesterase/thiol ester dehydrase-isomerase"/>
    <property type="match status" value="1"/>
</dbReference>
<evidence type="ECO:0008006" key="5">
    <source>
        <dbReference type="Google" id="ProtNLM"/>
    </source>
</evidence>
<dbReference type="Pfam" id="PF20789">
    <property type="entry name" value="4HBT_3C"/>
    <property type="match status" value="1"/>
</dbReference>